<evidence type="ECO:0000259" key="2">
    <source>
        <dbReference type="Pfam" id="PF12076"/>
    </source>
</evidence>
<dbReference type="Proteomes" id="UP001177140">
    <property type="component" value="Unassembled WGS sequence"/>
</dbReference>
<reference evidence="3" key="1">
    <citation type="submission" date="2022-03" db="EMBL/GenBank/DDBJ databases">
        <title>A functionally conserved STORR gene fusion in Papaver species that diverged 16.8 million years ago.</title>
        <authorList>
            <person name="Catania T."/>
        </authorList>
    </citation>
    <scope>NUCLEOTIDE SEQUENCE</scope>
    <source>
        <strain evidence="3">S-191538</strain>
    </source>
</reference>
<keyword evidence="4" id="KW-1185">Reference proteome</keyword>
<feature type="domain" description="Very-long-chain aldehyde decarbonylase CER1-like C-terminal" evidence="2">
    <location>
        <begin position="1"/>
        <end position="81"/>
    </location>
</feature>
<gene>
    <name evidence="3" type="ORF">MKW94_006882</name>
</gene>
<evidence type="ECO:0000313" key="4">
    <source>
        <dbReference type="Proteomes" id="UP001177140"/>
    </source>
</evidence>
<evidence type="ECO:0000256" key="1">
    <source>
        <dbReference type="ARBA" id="ARBA00004141"/>
    </source>
</evidence>
<organism evidence="3 4">
    <name type="scientific">Papaver nudicaule</name>
    <name type="common">Iceland poppy</name>
    <dbReference type="NCBI Taxonomy" id="74823"/>
    <lineage>
        <taxon>Eukaryota</taxon>
        <taxon>Viridiplantae</taxon>
        <taxon>Streptophyta</taxon>
        <taxon>Embryophyta</taxon>
        <taxon>Tracheophyta</taxon>
        <taxon>Spermatophyta</taxon>
        <taxon>Magnoliopsida</taxon>
        <taxon>Ranunculales</taxon>
        <taxon>Papaveraceae</taxon>
        <taxon>Papaveroideae</taxon>
        <taxon>Papaver</taxon>
    </lineage>
</organism>
<dbReference type="EMBL" id="JAJJMA010348411">
    <property type="protein sequence ID" value="MCL7052315.1"/>
    <property type="molecule type" value="Genomic_DNA"/>
</dbReference>
<sequence length="101" mass="11514">MHKDCVYFNTPSMTVPPTIENINSCEVIKLLLPRRVMSTSRVAKIVHALENWDSHECGSNSLIALEDVEKVWVASLRHGFRCPCLIDQDMSQSIISMPYEH</sequence>
<proteinExistence type="predicted"/>
<protein>
    <recommendedName>
        <fullName evidence="2">Very-long-chain aldehyde decarbonylase CER1-like C-terminal domain-containing protein</fullName>
    </recommendedName>
</protein>
<dbReference type="AlphaFoldDB" id="A0AA41W3J5"/>
<name>A0AA41W3J5_PAPNU</name>
<dbReference type="GO" id="GO:0016020">
    <property type="term" value="C:membrane"/>
    <property type="evidence" value="ECO:0007669"/>
    <property type="project" value="UniProtKB-SubCell"/>
</dbReference>
<dbReference type="Pfam" id="PF12076">
    <property type="entry name" value="CER1-like_C"/>
    <property type="match status" value="1"/>
</dbReference>
<comment type="caution">
    <text evidence="3">The sequence shown here is derived from an EMBL/GenBank/DDBJ whole genome shotgun (WGS) entry which is preliminary data.</text>
</comment>
<comment type="subcellular location">
    <subcellularLocation>
        <location evidence="1">Membrane</location>
        <topology evidence="1">Multi-pass membrane protein</topology>
    </subcellularLocation>
</comment>
<evidence type="ECO:0000313" key="3">
    <source>
        <dbReference type="EMBL" id="MCL7052315.1"/>
    </source>
</evidence>
<dbReference type="InterPro" id="IPR021940">
    <property type="entry name" value="CER1-like_C"/>
</dbReference>
<accession>A0AA41W3J5</accession>